<keyword evidence="5" id="KW-0472">Membrane</keyword>
<evidence type="ECO:0000256" key="2">
    <source>
        <dbReference type="ARBA" id="ARBA00023157"/>
    </source>
</evidence>
<keyword evidence="3" id="KW-0325">Glycoprotein</keyword>
<evidence type="ECO:0000256" key="3">
    <source>
        <dbReference type="ARBA" id="ARBA00023180"/>
    </source>
</evidence>
<feature type="transmembrane region" description="Helical" evidence="5">
    <location>
        <begin position="49"/>
        <end position="71"/>
    </location>
</feature>
<dbReference type="GO" id="GO:0005507">
    <property type="term" value="F:copper ion binding"/>
    <property type="evidence" value="ECO:0007669"/>
    <property type="project" value="InterPro"/>
</dbReference>
<dbReference type="FunFam" id="2.60.120.230:FF:000001">
    <property type="entry name" value="Monooxygenase, DBH-like 1"/>
    <property type="match status" value="1"/>
</dbReference>
<keyword evidence="2" id="KW-1015">Disulfide bond</keyword>
<dbReference type="PANTHER" id="PTHR10157:SF40">
    <property type="entry name" value="MOXD1 HOMOLOG 2"/>
    <property type="match status" value="1"/>
</dbReference>
<dbReference type="Gene3D" id="2.60.120.230">
    <property type="match status" value="1"/>
</dbReference>
<name>A0A6P4J8P4_DROKI</name>
<dbReference type="Pfam" id="PF03712">
    <property type="entry name" value="Cu2_monoox_C"/>
    <property type="match status" value="1"/>
</dbReference>
<gene>
    <name evidence="8" type="primary">olf413</name>
</gene>
<dbReference type="SMART" id="SM00664">
    <property type="entry name" value="DoH"/>
    <property type="match status" value="1"/>
</dbReference>
<dbReference type="InterPro" id="IPR024548">
    <property type="entry name" value="Cu2_monoox_C"/>
</dbReference>
<feature type="region of interest" description="Disordered" evidence="4">
    <location>
        <begin position="1"/>
        <end position="40"/>
    </location>
</feature>
<dbReference type="InterPro" id="IPR036939">
    <property type="entry name" value="Cu2_ascorb_mOase_N_sf"/>
</dbReference>
<dbReference type="InterPro" id="IPR000323">
    <property type="entry name" value="Cu2_ascorb_mOase_N"/>
</dbReference>
<dbReference type="OrthoDB" id="19261at2759"/>
<organism evidence="7 8">
    <name type="scientific">Drosophila kikkawai</name>
    <name type="common">Fruit fly</name>
    <dbReference type="NCBI Taxonomy" id="30033"/>
    <lineage>
        <taxon>Eukaryota</taxon>
        <taxon>Metazoa</taxon>
        <taxon>Ecdysozoa</taxon>
        <taxon>Arthropoda</taxon>
        <taxon>Hexapoda</taxon>
        <taxon>Insecta</taxon>
        <taxon>Pterygota</taxon>
        <taxon>Neoptera</taxon>
        <taxon>Endopterygota</taxon>
        <taxon>Diptera</taxon>
        <taxon>Brachycera</taxon>
        <taxon>Muscomorpha</taxon>
        <taxon>Ephydroidea</taxon>
        <taxon>Drosophilidae</taxon>
        <taxon>Drosophila</taxon>
        <taxon>Sophophora</taxon>
    </lineage>
</organism>
<sequence length="785" mass="87359">MANTMWQPTRKAVTSEEEAAVSTEEATPSKVQRSRRRGPALSSSRRSSLITCFISCHTFSLFWLLLLLASLGCGVHAAGKLTTRSNKTTSPGAANGAGAGTATTGGALPGAGAATGVAASAAGAATGTPIWDHAIDLNEDFRILWQIINQDITFEIQARTLGYVGFGFSPDGNLAGADMAIGWVDKGQTYFQDRHVTRNGDPEPVVDPSQDYMLMLGYENATHTVLRFRRKLDTCDASHDIAITNDTMRLLYMYHAQDPPHGSVRPGTLPDPERAFRPYRPMVMMQRAQLPMPSPTHDERVRVLELRNEDVELPAGDLPLFWCKMFKLEDINRKHHLIRYEPIYDSSSSVHYLQHITLHECQGAHAELEEMAREQGRQCLGARSIPLACNAIVASWSRGSEGFTYPHEAGYPIESRQAKYYLMETHYNNLKPDFAQLHARQMADNSGLKIYFTHVLRPNDAGILSIGMDPNWRHIIPPGQRRVVSEGQCIEDCTAHAFPPQGINIFAVMMRTHQIGKEVKLRQIRQTEELPPIAHDSNIDVAYQDFRRLPQSVHSLPGDRLIAECIYDSSSRKAITLGGLTMKEESCTVLTLYYPRQKKLTTCHSLPSLPTVLHSLGIEQLATDSNPVLISSPPELAGMTLEARLISYDWENQFGEFQEATRKGSFKPICWGAKNHVVPGSEFLEGYSINVTKTYKKHRRCKPKRLFVPPTERTAPPPASDLSELPVLHELDNNNIIEGAARSSRSSATDVHGGLSRSTGRQQQFISCLLWLGASSWWLLLMLRT</sequence>
<dbReference type="PROSITE" id="PS50836">
    <property type="entry name" value="DOMON"/>
    <property type="match status" value="1"/>
</dbReference>
<comment type="similarity">
    <text evidence="1">Belongs to the copper type II ascorbate-dependent monooxygenase family.</text>
</comment>
<dbReference type="Pfam" id="PF01082">
    <property type="entry name" value="Cu2_monooxygen"/>
    <property type="match status" value="1"/>
</dbReference>
<evidence type="ECO:0000256" key="1">
    <source>
        <dbReference type="ARBA" id="ARBA00010676"/>
    </source>
</evidence>
<dbReference type="GO" id="GO:0030667">
    <property type="term" value="C:secretory granule membrane"/>
    <property type="evidence" value="ECO:0007669"/>
    <property type="project" value="TreeGrafter"/>
</dbReference>
<evidence type="ECO:0000256" key="4">
    <source>
        <dbReference type="SAM" id="MobiDB-lite"/>
    </source>
</evidence>
<dbReference type="InterPro" id="IPR014784">
    <property type="entry name" value="Cu2_ascorb_mOase-like_C"/>
</dbReference>
<dbReference type="FunFam" id="2.60.120.310:FF:000007">
    <property type="entry name" value="MOXD1 homolog 2"/>
    <property type="match status" value="1"/>
</dbReference>
<dbReference type="InterPro" id="IPR028460">
    <property type="entry name" value="Tbh/DBH"/>
</dbReference>
<keyword evidence="5" id="KW-1133">Transmembrane helix</keyword>
<evidence type="ECO:0000313" key="7">
    <source>
        <dbReference type="Proteomes" id="UP001652661"/>
    </source>
</evidence>
<dbReference type="Proteomes" id="UP001652661">
    <property type="component" value="Chromosome 3L"/>
</dbReference>
<dbReference type="CDD" id="cd09631">
    <property type="entry name" value="DOMON_DOH"/>
    <property type="match status" value="1"/>
</dbReference>
<dbReference type="InterPro" id="IPR000945">
    <property type="entry name" value="DBH-like"/>
</dbReference>
<dbReference type="InterPro" id="IPR045266">
    <property type="entry name" value="DOH_DOMON"/>
</dbReference>
<evidence type="ECO:0000259" key="6">
    <source>
        <dbReference type="PROSITE" id="PS50836"/>
    </source>
</evidence>
<dbReference type="GO" id="GO:0042420">
    <property type="term" value="P:dopamine catabolic process"/>
    <property type="evidence" value="ECO:0007669"/>
    <property type="project" value="TreeGrafter"/>
</dbReference>
<dbReference type="RefSeq" id="XP_017030953.1">
    <property type="nucleotide sequence ID" value="XM_017175464.3"/>
</dbReference>
<dbReference type="SUPFAM" id="SSF49344">
    <property type="entry name" value="CBD9-like"/>
    <property type="match status" value="1"/>
</dbReference>
<dbReference type="InterPro" id="IPR008977">
    <property type="entry name" value="PHM/PNGase_F_dom_sf"/>
</dbReference>
<keyword evidence="5" id="KW-0812">Transmembrane</keyword>
<dbReference type="PANTHER" id="PTHR10157">
    <property type="entry name" value="DOPAMINE BETA HYDROXYLASE RELATED"/>
    <property type="match status" value="1"/>
</dbReference>
<protein>
    <submittedName>
        <fullName evidence="8">MOXD1 homolog 2</fullName>
    </submittedName>
</protein>
<dbReference type="Gene3D" id="2.60.40.1210">
    <property type="entry name" value="Cellobiose dehydrogenase, cytochrome domain"/>
    <property type="match status" value="1"/>
</dbReference>
<dbReference type="PRINTS" id="PR00767">
    <property type="entry name" value="DBMONOXGNASE"/>
</dbReference>
<evidence type="ECO:0000313" key="8">
    <source>
        <dbReference type="RefSeq" id="XP_017030953.1"/>
    </source>
</evidence>
<feature type="domain" description="DOMON" evidence="6">
    <location>
        <begin position="139"/>
        <end position="255"/>
    </location>
</feature>
<dbReference type="GO" id="GO:0004500">
    <property type="term" value="F:dopamine beta-monooxygenase activity"/>
    <property type="evidence" value="ECO:0007669"/>
    <property type="project" value="InterPro"/>
</dbReference>
<dbReference type="GO" id="GO:0042421">
    <property type="term" value="P:norepinephrine biosynthetic process"/>
    <property type="evidence" value="ECO:0007669"/>
    <property type="project" value="TreeGrafter"/>
</dbReference>
<dbReference type="SUPFAM" id="SSF49742">
    <property type="entry name" value="PHM/PNGase F"/>
    <property type="match status" value="2"/>
</dbReference>
<evidence type="ECO:0000256" key="5">
    <source>
        <dbReference type="SAM" id="Phobius"/>
    </source>
</evidence>
<dbReference type="Gene3D" id="2.60.120.310">
    <property type="entry name" value="Copper type II, ascorbate-dependent monooxygenase, N-terminal domain"/>
    <property type="match status" value="1"/>
</dbReference>
<dbReference type="GO" id="GO:0005615">
    <property type="term" value="C:extracellular space"/>
    <property type="evidence" value="ECO:0007669"/>
    <property type="project" value="TreeGrafter"/>
</dbReference>
<dbReference type="FunFam" id="2.60.40.1210:FF:000002">
    <property type="entry name" value="MOXD1 homolog 2"/>
    <property type="match status" value="1"/>
</dbReference>
<dbReference type="AlphaFoldDB" id="A0A6P4J8P4"/>
<proteinExistence type="inferred from homology"/>
<keyword evidence="7" id="KW-1185">Reference proteome</keyword>
<dbReference type="Pfam" id="PF03351">
    <property type="entry name" value="DOMON"/>
    <property type="match status" value="1"/>
</dbReference>
<dbReference type="InterPro" id="IPR005018">
    <property type="entry name" value="DOMON_domain"/>
</dbReference>
<dbReference type="GO" id="GO:0006589">
    <property type="term" value="P:octopamine biosynthetic process"/>
    <property type="evidence" value="ECO:0007669"/>
    <property type="project" value="TreeGrafter"/>
</dbReference>
<accession>A0A6P4J8P4</accession>
<reference evidence="8" key="1">
    <citation type="submission" date="2025-08" db="UniProtKB">
        <authorList>
            <consortium name="RefSeq"/>
        </authorList>
    </citation>
    <scope>IDENTIFICATION</scope>
    <source>
        <strain evidence="8">14028-0561.14</strain>
        <tissue evidence="8">Whole fly</tissue>
    </source>
</reference>